<dbReference type="PANTHER" id="PTHR46268:SF15">
    <property type="entry name" value="UNIVERSAL STRESS PROTEIN HP_0031"/>
    <property type="match status" value="1"/>
</dbReference>
<dbReference type="Gene3D" id="3.40.50.12370">
    <property type="match status" value="1"/>
</dbReference>
<dbReference type="SUPFAM" id="SSF52402">
    <property type="entry name" value="Adenine nucleotide alpha hydrolases-like"/>
    <property type="match status" value="2"/>
</dbReference>
<evidence type="ECO:0000313" key="3">
    <source>
        <dbReference type="EMBL" id="GGD91828.1"/>
    </source>
</evidence>
<name>A0A916ZEF5_9HYPH</name>
<dbReference type="PRINTS" id="PR01438">
    <property type="entry name" value="UNVRSLSTRESS"/>
</dbReference>
<dbReference type="InterPro" id="IPR006016">
    <property type="entry name" value="UspA"/>
</dbReference>
<feature type="domain" description="UspA" evidence="2">
    <location>
        <begin position="203"/>
        <end position="272"/>
    </location>
</feature>
<dbReference type="InterPro" id="IPR006015">
    <property type="entry name" value="Universal_stress_UspA"/>
</dbReference>
<sequence length="273" mass="29519">MTDLRFASVMVGVDAGVGTEARVGLAAEIAHRFAGLTIGIAAEAVPLALYTDAAEAFDEEFVLAEQKRIDDRLGELERLFRRAAGGASEWRQAIDEPTGFLVRQAVAADLVVLGRGGPDDPALGRTGIDLGEAVIGASRPVLIVPPHDERAAARHVLVAWKDTHEARRVVADALPFLRLAEEVTVLTIGEEREVDGLDDICRNLERHSVRARPLRVAVPQGSIADEIILQAEQRGADLLVAGAYGHGRLREWIFGGVTHELLRRTPCPCLLSR</sequence>
<accession>A0A916ZEF5</accession>
<gene>
    <name evidence="3" type="ORF">GCM10011390_08200</name>
</gene>
<reference evidence="3" key="2">
    <citation type="submission" date="2020-09" db="EMBL/GenBank/DDBJ databases">
        <authorList>
            <person name="Sun Q."/>
            <person name="Zhou Y."/>
        </authorList>
    </citation>
    <scope>NUCLEOTIDE SEQUENCE</scope>
    <source>
        <strain evidence="3">CGMCC 1.15367</strain>
    </source>
</reference>
<dbReference type="AlphaFoldDB" id="A0A916ZEF5"/>
<organism evidence="3 4">
    <name type="scientific">Aureimonas endophytica</name>
    <dbReference type="NCBI Taxonomy" id="2027858"/>
    <lineage>
        <taxon>Bacteria</taxon>
        <taxon>Pseudomonadati</taxon>
        <taxon>Pseudomonadota</taxon>
        <taxon>Alphaproteobacteria</taxon>
        <taxon>Hyphomicrobiales</taxon>
        <taxon>Aurantimonadaceae</taxon>
        <taxon>Aureimonas</taxon>
    </lineage>
</organism>
<keyword evidence="4" id="KW-1185">Reference proteome</keyword>
<dbReference type="Pfam" id="PF00582">
    <property type="entry name" value="Usp"/>
    <property type="match status" value="1"/>
</dbReference>
<evidence type="ECO:0000313" key="4">
    <source>
        <dbReference type="Proteomes" id="UP000644699"/>
    </source>
</evidence>
<dbReference type="PANTHER" id="PTHR46268">
    <property type="entry name" value="STRESS RESPONSE PROTEIN NHAX"/>
    <property type="match status" value="1"/>
</dbReference>
<protein>
    <submittedName>
        <fullName evidence="3">Universal stress protein</fullName>
    </submittedName>
</protein>
<reference evidence="3" key="1">
    <citation type="journal article" date="2014" name="Int. J. Syst. Evol. Microbiol.">
        <title>Complete genome sequence of Corynebacterium casei LMG S-19264T (=DSM 44701T), isolated from a smear-ripened cheese.</title>
        <authorList>
            <consortium name="US DOE Joint Genome Institute (JGI-PGF)"/>
            <person name="Walter F."/>
            <person name="Albersmeier A."/>
            <person name="Kalinowski J."/>
            <person name="Ruckert C."/>
        </authorList>
    </citation>
    <scope>NUCLEOTIDE SEQUENCE</scope>
    <source>
        <strain evidence="3">CGMCC 1.15367</strain>
    </source>
</reference>
<dbReference type="RefSeq" id="WP_188906915.1">
    <property type="nucleotide sequence ID" value="NZ_BMIQ01000001.1"/>
</dbReference>
<dbReference type="Proteomes" id="UP000644699">
    <property type="component" value="Unassembled WGS sequence"/>
</dbReference>
<evidence type="ECO:0000256" key="1">
    <source>
        <dbReference type="ARBA" id="ARBA00008791"/>
    </source>
</evidence>
<comment type="caution">
    <text evidence="3">The sequence shown here is derived from an EMBL/GenBank/DDBJ whole genome shotgun (WGS) entry which is preliminary data.</text>
</comment>
<proteinExistence type="inferred from homology"/>
<evidence type="ECO:0000259" key="2">
    <source>
        <dbReference type="Pfam" id="PF00582"/>
    </source>
</evidence>
<comment type="similarity">
    <text evidence="1">Belongs to the universal stress protein A family.</text>
</comment>
<dbReference type="CDD" id="cd00293">
    <property type="entry name" value="USP-like"/>
    <property type="match status" value="1"/>
</dbReference>
<dbReference type="EMBL" id="BMIQ01000001">
    <property type="protein sequence ID" value="GGD91828.1"/>
    <property type="molecule type" value="Genomic_DNA"/>
</dbReference>